<protein>
    <submittedName>
        <fullName evidence="2">Uncharacterized protein</fullName>
    </submittedName>
</protein>
<reference evidence="2 3" key="1">
    <citation type="journal article" date="2007" name="Science">
        <title>Sea anemone genome reveals ancestral eumetazoan gene repertoire and genomic organization.</title>
        <authorList>
            <person name="Putnam N.H."/>
            <person name="Srivastava M."/>
            <person name="Hellsten U."/>
            <person name="Dirks B."/>
            <person name="Chapman J."/>
            <person name="Salamov A."/>
            <person name="Terry A."/>
            <person name="Shapiro H."/>
            <person name="Lindquist E."/>
            <person name="Kapitonov V.V."/>
            <person name="Jurka J."/>
            <person name="Genikhovich G."/>
            <person name="Grigoriev I.V."/>
            <person name="Lucas S.M."/>
            <person name="Steele R.E."/>
            <person name="Finnerty J.R."/>
            <person name="Technau U."/>
            <person name="Martindale M.Q."/>
            <person name="Rokhsar D.S."/>
        </authorList>
    </citation>
    <scope>NUCLEOTIDE SEQUENCE [LARGE SCALE GENOMIC DNA]</scope>
    <source>
        <strain evidence="3">CH2 X CH6</strain>
    </source>
</reference>
<dbReference type="EMBL" id="DS480021">
    <property type="protein sequence ID" value="EDO25360.1"/>
    <property type="molecule type" value="Genomic_DNA"/>
</dbReference>
<dbReference type="STRING" id="45351.A8DWQ0"/>
<organism evidence="2 3">
    <name type="scientific">Nematostella vectensis</name>
    <name type="common">Starlet sea anemone</name>
    <dbReference type="NCBI Taxonomy" id="45351"/>
    <lineage>
        <taxon>Eukaryota</taxon>
        <taxon>Metazoa</taxon>
        <taxon>Cnidaria</taxon>
        <taxon>Anthozoa</taxon>
        <taxon>Hexacorallia</taxon>
        <taxon>Actiniaria</taxon>
        <taxon>Edwardsiidae</taxon>
        <taxon>Nematostella</taxon>
    </lineage>
</organism>
<feature type="non-terminal residue" evidence="2">
    <location>
        <position position="122"/>
    </location>
</feature>
<evidence type="ECO:0000313" key="3">
    <source>
        <dbReference type="Proteomes" id="UP000001593"/>
    </source>
</evidence>
<dbReference type="Proteomes" id="UP000001593">
    <property type="component" value="Unassembled WGS sequence"/>
</dbReference>
<keyword evidence="3" id="KW-1185">Reference proteome</keyword>
<name>A8DWQ0_NEMVE</name>
<feature type="compositionally biased region" description="Low complexity" evidence="1">
    <location>
        <begin position="53"/>
        <end position="72"/>
    </location>
</feature>
<feature type="non-terminal residue" evidence="2">
    <location>
        <position position="1"/>
    </location>
</feature>
<sequence>ENDDVELQTASIFGTAKASQEADNVMILQDKRGRSDKYLQLTRQRSISESEELSVSSSLDSESELLESQPELLDSEFHGYDESLGPVPNGEEAAEYEQQLHEENKQEEELLRRFSREQDIST</sequence>
<dbReference type="eggNOG" id="KOG2373">
    <property type="taxonomic scope" value="Eukaryota"/>
</dbReference>
<feature type="compositionally biased region" description="Basic and acidic residues" evidence="1">
    <location>
        <begin position="98"/>
        <end position="122"/>
    </location>
</feature>
<evidence type="ECO:0000313" key="2">
    <source>
        <dbReference type="EMBL" id="EDO25360.1"/>
    </source>
</evidence>
<gene>
    <name evidence="2" type="ORF">NEMVEDRAFT_v1g226062</name>
</gene>
<dbReference type="AlphaFoldDB" id="A8DWQ0"/>
<feature type="region of interest" description="Disordered" evidence="1">
    <location>
        <begin position="42"/>
        <end position="122"/>
    </location>
</feature>
<dbReference type="HOGENOM" id="CLU_2032428_0_0_1"/>
<dbReference type="InParanoid" id="A8DWQ0"/>
<proteinExistence type="predicted"/>
<accession>A8DWQ0</accession>
<evidence type="ECO:0000256" key="1">
    <source>
        <dbReference type="SAM" id="MobiDB-lite"/>
    </source>
</evidence>